<dbReference type="EMBL" id="BAAANB010000001">
    <property type="protein sequence ID" value="GAA2017420.1"/>
    <property type="molecule type" value="Genomic_DNA"/>
</dbReference>
<name>A0ABP5FA62_9MICO</name>
<protein>
    <submittedName>
        <fullName evidence="1">Uncharacterized protein</fullName>
    </submittedName>
</protein>
<comment type="caution">
    <text evidence="1">The sequence shown here is derived from an EMBL/GenBank/DDBJ whole genome shotgun (WGS) entry which is preliminary data.</text>
</comment>
<dbReference type="Proteomes" id="UP001501285">
    <property type="component" value="Unassembled WGS sequence"/>
</dbReference>
<evidence type="ECO:0000313" key="2">
    <source>
        <dbReference type="Proteomes" id="UP001501285"/>
    </source>
</evidence>
<reference evidence="2" key="1">
    <citation type="journal article" date="2019" name="Int. J. Syst. Evol. Microbiol.">
        <title>The Global Catalogue of Microorganisms (GCM) 10K type strain sequencing project: providing services to taxonomists for standard genome sequencing and annotation.</title>
        <authorList>
            <consortium name="The Broad Institute Genomics Platform"/>
            <consortium name="The Broad Institute Genome Sequencing Center for Infectious Disease"/>
            <person name="Wu L."/>
            <person name="Ma J."/>
        </authorList>
    </citation>
    <scope>NUCLEOTIDE SEQUENCE [LARGE SCALE GENOMIC DNA]</scope>
    <source>
        <strain evidence="2">JCM 14283</strain>
    </source>
</reference>
<organism evidence="1 2">
    <name type="scientific">Terrabacter terrae</name>
    <dbReference type="NCBI Taxonomy" id="318434"/>
    <lineage>
        <taxon>Bacteria</taxon>
        <taxon>Bacillati</taxon>
        <taxon>Actinomycetota</taxon>
        <taxon>Actinomycetes</taxon>
        <taxon>Micrococcales</taxon>
        <taxon>Intrasporangiaceae</taxon>
        <taxon>Terrabacter</taxon>
    </lineage>
</organism>
<accession>A0ABP5FA62</accession>
<evidence type="ECO:0000313" key="1">
    <source>
        <dbReference type="EMBL" id="GAA2017420.1"/>
    </source>
</evidence>
<proteinExistence type="predicted"/>
<sequence length="82" mass="8973">MSVARRVDDGTRVEAVVGRSELTAERAAEHGLHVVHELARLTARDPARDPELTRALLRRVGTDIAAGLMKRHGSGLERLVAR</sequence>
<gene>
    <name evidence="1" type="ORF">GCM10009740_01100</name>
</gene>
<keyword evidence="2" id="KW-1185">Reference proteome</keyword>